<protein>
    <recommendedName>
        <fullName evidence="6">U2 small nuclear ribonucleoprotein A'</fullName>
    </recommendedName>
</protein>
<feature type="coiled-coil region" evidence="7">
    <location>
        <begin position="203"/>
        <end position="230"/>
    </location>
</feature>
<keyword evidence="7" id="KW-0175">Coiled coil</keyword>
<evidence type="ECO:0000256" key="5">
    <source>
        <dbReference type="ARBA" id="ARBA00024196"/>
    </source>
</evidence>
<dbReference type="GO" id="GO:0030620">
    <property type="term" value="F:U2 snRNA binding"/>
    <property type="evidence" value="ECO:0007669"/>
    <property type="project" value="InterPro"/>
</dbReference>
<evidence type="ECO:0000256" key="6">
    <source>
        <dbReference type="ARBA" id="ARBA00024238"/>
    </source>
</evidence>
<dbReference type="InterPro" id="IPR001611">
    <property type="entry name" value="Leu-rich_rpt"/>
</dbReference>
<dbReference type="InterPro" id="IPR044640">
    <property type="entry name" value="RU2A"/>
</dbReference>
<keyword evidence="3" id="KW-0677">Repeat</keyword>
<dbReference type="PROSITE" id="PS51450">
    <property type="entry name" value="LRR"/>
    <property type="match status" value="2"/>
</dbReference>
<evidence type="ECO:0000256" key="7">
    <source>
        <dbReference type="SAM" id="Coils"/>
    </source>
</evidence>
<dbReference type="GO" id="GO:0005686">
    <property type="term" value="C:U2 snRNP"/>
    <property type="evidence" value="ECO:0007669"/>
    <property type="project" value="TreeGrafter"/>
</dbReference>
<evidence type="ECO:0000256" key="2">
    <source>
        <dbReference type="ARBA" id="ARBA00022614"/>
    </source>
</evidence>
<accession>A0A9W8G2W0</accession>
<dbReference type="InterPro" id="IPR032675">
    <property type="entry name" value="LRR_dom_sf"/>
</dbReference>
<name>A0A9W8G2W0_9FUNG</name>
<dbReference type="InterPro" id="IPR003591">
    <property type="entry name" value="Leu-rich_rpt_typical-subtyp"/>
</dbReference>
<proteinExistence type="inferred from homology"/>
<evidence type="ECO:0000256" key="1">
    <source>
        <dbReference type="ARBA" id="ARBA00004123"/>
    </source>
</evidence>
<evidence type="ECO:0000256" key="3">
    <source>
        <dbReference type="ARBA" id="ARBA00022737"/>
    </source>
</evidence>
<evidence type="ECO:0000256" key="4">
    <source>
        <dbReference type="ARBA" id="ARBA00023242"/>
    </source>
</evidence>
<dbReference type="Pfam" id="PF14580">
    <property type="entry name" value="LRR_9"/>
    <property type="match status" value="1"/>
</dbReference>
<keyword evidence="4" id="KW-0539">Nucleus</keyword>
<organism evidence="8 9">
    <name type="scientific">Coemansia spiralis</name>
    <dbReference type="NCBI Taxonomy" id="417178"/>
    <lineage>
        <taxon>Eukaryota</taxon>
        <taxon>Fungi</taxon>
        <taxon>Fungi incertae sedis</taxon>
        <taxon>Zoopagomycota</taxon>
        <taxon>Kickxellomycotina</taxon>
        <taxon>Kickxellomycetes</taxon>
        <taxon>Kickxellales</taxon>
        <taxon>Kickxellaceae</taxon>
        <taxon>Coemansia</taxon>
    </lineage>
</organism>
<evidence type="ECO:0000313" key="9">
    <source>
        <dbReference type="Proteomes" id="UP001151518"/>
    </source>
</evidence>
<dbReference type="OrthoDB" id="433501at2759"/>
<dbReference type="SMART" id="SM00369">
    <property type="entry name" value="LRR_TYP"/>
    <property type="match status" value="2"/>
</dbReference>
<dbReference type="AlphaFoldDB" id="A0A9W8G2W0"/>
<dbReference type="Gene3D" id="3.80.10.10">
    <property type="entry name" value="Ribonuclease Inhibitor"/>
    <property type="match status" value="1"/>
</dbReference>
<evidence type="ECO:0000313" key="8">
    <source>
        <dbReference type="EMBL" id="KAJ2671945.1"/>
    </source>
</evidence>
<dbReference type="EMBL" id="JANBTW010000091">
    <property type="protein sequence ID" value="KAJ2671945.1"/>
    <property type="molecule type" value="Genomic_DNA"/>
</dbReference>
<keyword evidence="2" id="KW-0433">Leucine-rich repeat</keyword>
<dbReference type="PANTHER" id="PTHR10552">
    <property type="entry name" value="U2 SMALL NUCLEAR RIBONUCLEOPROTEIN A"/>
    <property type="match status" value="1"/>
</dbReference>
<dbReference type="FunFam" id="3.80.10.10:FF:000026">
    <property type="entry name" value="U2 small nuclear ribonucleoprotein A"/>
    <property type="match status" value="1"/>
</dbReference>
<dbReference type="SUPFAM" id="SSF52058">
    <property type="entry name" value="L domain-like"/>
    <property type="match status" value="1"/>
</dbReference>
<gene>
    <name evidence="8" type="primary">LEA1</name>
    <name evidence="8" type="ORF">GGI25_005288</name>
</gene>
<sequence length="231" mass="26236">MKLTAELINNSPTYINPVKDRELDLSNNHIALIENLGATRDLNDSLNLCSNNIRVLGNFPDLPRLKSLYLANNRIAAIDHHLPSQLPSLTSLVLTNNEISELKILEPLRELHLESLSLLNNPVMRKPHARLWCIWRIPSLRVLNLERVAQRERNEAKRLFETSKGKPSQLALEILDTESPAIDNTFVPGEGLNQRSQADGDEVSDIQQNINELKAKIREEMAQIEAMEEFI</sequence>
<dbReference type="PANTHER" id="PTHR10552:SF6">
    <property type="entry name" value="U2 SMALL NUCLEAR RIBONUCLEOPROTEIN A"/>
    <property type="match status" value="1"/>
</dbReference>
<dbReference type="GO" id="GO:0000398">
    <property type="term" value="P:mRNA splicing, via spliceosome"/>
    <property type="evidence" value="ECO:0007669"/>
    <property type="project" value="InterPro"/>
</dbReference>
<comment type="caution">
    <text evidence="8">The sequence shown here is derived from an EMBL/GenBank/DDBJ whole genome shotgun (WGS) entry which is preliminary data.</text>
</comment>
<comment type="subcellular location">
    <subcellularLocation>
        <location evidence="1">Nucleus</location>
    </subcellularLocation>
</comment>
<dbReference type="Proteomes" id="UP001151518">
    <property type="component" value="Unassembled WGS sequence"/>
</dbReference>
<comment type="similarity">
    <text evidence="5">Belongs to the U2 small nuclear ribonucleoprotein A family.</text>
</comment>
<reference evidence="8" key="1">
    <citation type="submission" date="2022-07" db="EMBL/GenBank/DDBJ databases">
        <title>Phylogenomic reconstructions and comparative analyses of Kickxellomycotina fungi.</title>
        <authorList>
            <person name="Reynolds N.K."/>
            <person name="Stajich J.E."/>
            <person name="Barry K."/>
            <person name="Grigoriev I.V."/>
            <person name="Crous P."/>
            <person name="Smith M.E."/>
        </authorList>
    </citation>
    <scope>NUCLEOTIDE SEQUENCE</scope>
    <source>
        <strain evidence="8">NRRL 3115</strain>
    </source>
</reference>